<dbReference type="Gene3D" id="3.30.56.110">
    <property type="entry name" value="Protein of unknown function DUF2237"/>
    <property type="match status" value="1"/>
</dbReference>
<dbReference type="EMBL" id="JAEHOE010000142">
    <property type="protein sequence ID" value="KAG2484786.1"/>
    <property type="molecule type" value="Genomic_DNA"/>
</dbReference>
<dbReference type="AlphaFoldDB" id="A0A835XJ75"/>
<reference evidence="1" key="1">
    <citation type="journal article" date="2020" name="bioRxiv">
        <title>Comparative genomics of Chlamydomonas.</title>
        <authorList>
            <person name="Craig R.J."/>
            <person name="Hasan A.R."/>
            <person name="Ness R.W."/>
            <person name="Keightley P.D."/>
        </authorList>
    </citation>
    <scope>NUCLEOTIDE SEQUENCE</scope>
    <source>
        <strain evidence="1">CCAP 11/70</strain>
    </source>
</reference>
<evidence type="ECO:0000313" key="2">
    <source>
        <dbReference type="Proteomes" id="UP000612055"/>
    </source>
</evidence>
<keyword evidence="2" id="KW-1185">Reference proteome</keyword>
<accession>A0A835XJ75</accession>
<organism evidence="1 2">
    <name type="scientific">Edaphochlamys debaryana</name>
    <dbReference type="NCBI Taxonomy" id="47281"/>
    <lineage>
        <taxon>Eukaryota</taxon>
        <taxon>Viridiplantae</taxon>
        <taxon>Chlorophyta</taxon>
        <taxon>core chlorophytes</taxon>
        <taxon>Chlorophyceae</taxon>
        <taxon>CS clade</taxon>
        <taxon>Chlamydomonadales</taxon>
        <taxon>Chlamydomonadales incertae sedis</taxon>
        <taxon>Edaphochlamys</taxon>
    </lineage>
</organism>
<dbReference type="PANTHER" id="PTHR37466">
    <property type="entry name" value="SLR1628 PROTEIN"/>
    <property type="match status" value="1"/>
</dbReference>
<sequence>MSQAGAGGTPVSLREGPRNVLGGILHCCCTSPRTGYFRDGFCRTDETDMGRHVVCAQMTIEFLEYTRSMGNDLSTPAPWFNFPGLKPGDKWCLCALRWKEALQAGKAPPVFLRCTHQKALEYVRLEDLQRHAADLAEVNAENN</sequence>
<gene>
    <name evidence="1" type="ORF">HYH03_016439</name>
</gene>
<name>A0A835XJ75_9CHLO</name>
<dbReference type="OrthoDB" id="1517790at2759"/>
<comment type="caution">
    <text evidence="1">The sequence shown here is derived from an EMBL/GenBank/DDBJ whole genome shotgun (WGS) entry which is preliminary data.</text>
</comment>
<evidence type="ECO:0000313" key="1">
    <source>
        <dbReference type="EMBL" id="KAG2484786.1"/>
    </source>
</evidence>
<dbReference type="InterPro" id="IPR018714">
    <property type="entry name" value="DUF2237"/>
</dbReference>
<evidence type="ECO:0008006" key="3">
    <source>
        <dbReference type="Google" id="ProtNLM"/>
    </source>
</evidence>
<dbReference type="Proteomes" id="UP000612055">
    <property type="component" value="Unassembled WGS sequence"/>
</dbReference>
<dbReference type="PANTHER" id="PTHR37466:SF1">
    <property type="entry name" value="SLR1628 PROTEIN"/>
    <property type="match status" value="1"/>
</dbReference>
<protein>
    <recommendedName>
        <fullName evidence="3">DUF2237 domain-containing protein</fullName>
    </recommendedName>
</protein>
<proteinExistence type="predicted"/>
<dbReference type="Pfam" id="PF09996">
    <property type="entry name" value="DUF2237"/>
    <property type="match status" value="1"/>
</dbReference>